<proteinExistence type="predicted"/>
<comment type="caution">
    <text evidence="5">The sequence shown here is derived from an EMBL/GenBank/DDBJ whole genome shotgun (WGS) entry which is preliminary data.</text>
</comment>
<dbReference type="GO" id="GO:0032040">
    <property type="term" value="C:small-subunit processome"/>
    <property type="evidence" value="ECO:0007669"/>
    <property type="project" value="InterPro"/>
</dbReference>
<dbReference type="AlphaFoldDB" id="A0A8H7A0A5"/>
<evidence type="ECO:0000256" key="3">
    <source>
        <dbReference type="ARBA" id="ARBA00023242"/>
    </source>
</evidence>
<dbReference type="PANTHER" id="PTHR14150:SF12">
    <property type="entry name" value="U3 SMALL NUCLEOLAR RNA-ASSOCIATED PROTEIN 14 HOMOLOG A"/>
    <property type="match status" value="1"/>
</dbReference>
<evidence type="ECO:0000256" key="2">
    <source>
        <dbReference type="ARBA" id="ARBA00022553"/>
    </source>
</evidence>
<evidence type="ECO:0000256" key="1">
    <source>
        <dbReference type="ARBA" id="ARBA00004604"/>
    </source>
</evidence>
<name>A0A8H7A0A5_PLEOS</name>
<keyword evidence="6" id="KW-1185">Reference proteome</keyword>
<dbReference type="VEuPathDB" id="FungiDB:PC9H_002830"/>
<dbReference type="InterPro" id="IPR006709">
    <property type="entry name" value="SSU_processome_Utp14"/>
</dbReference>
<comment type="subcellular location">
    <subcellularLocation>
        <location evidence="1">Nucleus</location>
        <location evidence="1">Nucleolus</location>
    </subcellularLocation>
</comment>
<feature type="compositionally biased region" description="Basic and acidic residues" evidence="4">
    <location>
        <begin position="80"/>
        <end position="92"/>
    </location>
</feature>
<evidence type="ECO:0000313" key="5">
    <source>
        <dbReference type="EMBL" id="KAF7436004.1"/>
    </source>
</evidence>
<keyword evidence="2" id="KW-0597">Phosphoprotein</keyword>
<protein>
    <submittedName>
        <fullName evidence="5">Uncharacterized protein</fullName>
    </submittedName>
</protein>
<organism evidence="5 6">
    <name type="scientific">Pleurotus ostreatus</name>
    <name type="common">Oyster mushroom</name>
    <name type="synonym">White-rot fungus</name>
    <dbReference type="NCBI Taxonomy" id="5322"/>
    <lineage>
        <taxon>Eukaryota</taxon>
        <taxon>Fungi</taxon>
        <taxon>Dikarya</taxon>
        <taxon>Basidiomycota</taxon>
        <taxon>Agaricomycotina</taxon>
        <taxon>Agaricomycetes</taxon>
        <taxon>Agaricomycetidae</taxon>
        <taxon>Agaricales</taxon>
        <taxon>Pleurotineae</taxon>
        <taxon>Pleurotaceae</taxon>
        <taxon>Pleurotus</taxon>
    </lineage>
</organism>
<evidence type="ECO:0000313" key="6">
    <source>
        <dbReference type="Proteomes" id="UP000623687"/>
    </source>
</evidence>
<dbReference type="PANTHER" id="PTHR14150">
    <property type="entry name" value="U3 SMALL NUCLEOLAR RNA-ASSOCIATED PROTEIN 14"/>
    <property type="match status" value="1"/>
</dbReference>
<dbReference type="RefSeq" id="XP_036633903.1">
    <property type="nucleotide sequence ID" value="XM_036772430.1"/>
</dbReference>
<dbReference type="GeneID" id="59372648"/>
<sequence>MDLTFDEKKVAQWVVGSAVDGLRYLQRHAEIDGSRNPTTIRRPLTDEPRPHVTRKKNEVIVSKTSGAADKSKNRLKKQSKKLDEERTKARDDAEIEISMDNVLEPTEPRAEPASLAAPIISADDDSDANSEVEEQEKMISAKQNGGKNGQIAFQQRDLVALAFAGDNVVQQFEEVKRREMAEDAPQEVDTSLPGWGSWGGTGGRKQPPKPHLIKKMGTVISPLEKLF</sequence>
<gene>
    <name evidence="5" type="ORF">PC9H_002830</name>
</gene>
<feature type="compositionally biased region" description="Basic and acidic residues" evidence="4">
    <location>
        <begin position="43"/>
        <end position="58"/>
    </location>
</feature>
<dbReference type="OrthoDB" id="277439at2759"/>
<evidence type="ECO:0000256" key="4">
    <source>
        <dbReference type="SAM" id="MobiDB-lite"/>
    </source>
</evidence>
<feature type="region of interest" description="Disordered" evidence="4">
    <location>
        <begin position="179"/>
        <end position="212"/>
    </location>
</feature>
<dbReference type="GO" id="GO:0006364">
    <property type="term" value="P:rRNA processing"/>
    <property type="evidence" value="ECO:0007669"/>
    <property type="project" value="InterPro"/>
</dbReference>
<dbReference type="Pfam" id="PF04615">
    <property type="entry name" value="Utp14"/>
    <property type="match status" value="1"/>
</dbReference>
<dbReference type="Proteomes" id="UP000623687">
    <property type="component" value="Unassembled WGS sequence"/>
</dbReference>
<accession>A0A8H7A0A5</accession>
<feature type="region of interest" description="Disordered" evidence="4">
    <location>
        <begin position="32"/>
        <end position="111"/>
    </location>
</feature>
<reference evidence="5" key="1">
    <citation type="submission" date="2019-07" db="EMBL/GenBank/DDBJ databases">
        <authorList>
            <person name="Palmer J.M."/>
        </authorList>
    </citation>
    <scope>NUCLEOTIDE SEQUENCE</scope>
    <source>
        <strain evidence="5">PC9</strain>
    </source>
</reference>
<dbReference type="EMBL" id="JACETU010000002">
    <property type="protein sequence ID" value="KAF7436004.1"/>
    <property type="molecule type" value="Genomic_DNA"/>
</dbReference>
<keyword evidence="3" id="KW-0539">Nucleus</keyword>